<dbReference type="Proteomes" id="UP001163293">
    <property type="component" value="Chromosome"/>
</dbReference>
<evidence type="ECO:0000313" key="1">
    <source>
        <dbReference type="EMBL" id="UYV96929.1"/>
    </source>
</evidence>
<accession>A0AAX3EGL8</accession>
<proteinExistence type="predicted"/>
<name>A0AAX3EGL8_PAEUR</name>
<gene>
    <name evidence="1" type="ORF">NL394_18040</name>
</gene>
<dbReference type="EMBL" id="CP101185">
    <property type="protein sequence ID" value="UYV96929.1"/>
    <property type="molecule type" value="Genomic_DNA"/>
</dbReference>
<keyword evidence="2" id="KW-1185">Reference proteome</keyword>
<dbReference type="RefSeq" id="WP_069695947.1">
    <property type="nucleotide sequence ID" value="NZ_CP043010.1"/>
</dbReference>
<evidence type="ECO:0000313" key="2">
    <source>
        <dbReference type="Proteomes" id="UP001163293"/>
    </source>
</evidence>
<protein>
    <submittedName>
        <fullName evidence="1">Uncharacterized protein</fullName>
    </submittedName>
</protein>
<sequence>MPETFKPSELVDAQRRLSDYVLDQAHQIEQRLFFGWEPAYDAPEKYRELCEAFAVSHREGRPLPVSNENSSSVVFGSPDVNMAYRYVHDVAHVEQGLSFSSPDEFTLARWLMRRFERAGFSRDDLEWHLFEADAVGQVVFYAVTKQYVGDQLQFALDCVRHGLNTGIYLEMERQQ</sequence>
<organism evidence="1 2">
    <name type="scientific">Paenarthrobacter ureafaciens</name>
    <dbReference type="NCBI Taxonomy" id="37931"/>
    <lineage>
        <taxon>Bacteria</taxon>
        <taxon>Bacillati</taxon>
        <taxon>Actinomycetota</taxon>
        <taxon>Actinomycetes</taxon>
        <taxon>Micrococcales</taxon>
        <taxon>Micrococcaceae</taxon>
        <taxon>Paenarthrobacter</taxon>
    </lineage>
</organism>
<reference evidence="1" key="1">
    <citation type="submission" date="2022-07" db="EMBL/GenBank/DDBJ databases">
        <authorList>
            <person name="Wu T."/>
        </authorList>
    </citation>
    <scope>NUCLEOTIDE SEQUENCE</scope>
    <source>
        <strain evidence="1">SD-1</strain>
    </source>
</reference>
<dbReference type="AlphaFoldDB" id="A0AAX3EGL8"/>